<evidence type="ECO:0000256" key="8">
    <source>
        <dbReference type="ARBA" id="ARBA00023004"/>
    </source>
</evidence>
<dbReference type="InterPro" id="IPR014710">
    <property type="entry name" value="RmlC-like_jellyroll"/>
</dbReference>
<evidence type="ECO:0000256" key="5">
    <source>
        <dbReference type="ARBA" id="ARBA00022723"/>
    </source>
</evidence>
<organism evidence="11 12">
    <name type="scientific">Bugula neritina</name>
    <name type="common">Brown bryozoan</name>
    <name type="synonym">Sertularia neritina</name>
    <dbReference type="NCBI Taxonomy" id="10212"/>
    <lineage>
        <taxon>Eukaryota</taxon>
        <taxon>Metazoa</taxon>
        <taxon>Spiralia</taxon>
        <taxon>Lophotrochozoa</taxon>
        <taxon>Bryozoa</taxon>
        <taxon>Gymnolaemata</taxon>
        <taxon>Cheilostomatida</taxon>
        <taxon>Flustrina</taxon>
        <taxon>Buguloidea</taxon>
        <taxon>Bugulidae</taxon>
        <taxon>Bugula</taxon>
    </lineage>
</organism>
<keyword evidence="12" id="KW-1185">Reference proteome</keyword>
<dbReference type="EMBL" id="VXIV02001577">
    <property type="protein sequence ID" value="KAF6031711.1"/>
    <property type="molecule type" value="Genomic_DNA"/>
</dbReference>
<proteinExistence type="predicted"/>
<evidence type="ECO:0000256" key="6">
    <source>
        <dbReference type="ARBA" id="ARBA00022964"/>
    </source>
</evidence>
<accession>A0A7J7K171</accession>
<evidence type="ECO:0000256" key="9">
    <source>
        <dbReference type="ARBA" id="ARBA00023167"/>
    </source>
</evidence>
<dbReference type="PANTHER" id="PTHR23418">
    <property type="entry name" value="ACIREDUCTONE DIOXYGENASE"/>
    <property type="match status" value="1"/>
</dbReference>
<gene>
    <name evidence="11" type="ORF">EB796_010005</name>
</gene>
<dbReference type="AlphaFoldDB" id="A0A7J7K171"/>
<evidence type="ECO:0000313" key="12">
    <source>
        <dbReference type="Proteomes" id="UP000593567"/>
    </source>
</evidence>
<protein>
    <recommendedName>
        <fullName evidence="10">acireductone dioxygenase (Fe(2+)-requiring)</fullName>
        <ecNumber evidence="10">1.13.11.54</ecNumber>
    </recommendedName>
</protein>
<comment type="catalytic activity">
    <reaction evidence="1">
        <text>1,2-dihydroxy-5-(methylsulfanyl)pent-1-en-3-one + O2 = 4-methylsulfanyl-2-oxobutanoate + formate + 2 H(+)</text>
        <dbReference type="Rhea" id="RHEA:24504"/>
        <dbReference type="ChEBI" id="CHEBI:15378"/>
        <dbReference type="ChEBI" id="CHEBI:15379"/>
        <dbReference type="ChEBI" id="CHEBI:15740"/>
        <dbReference type="ChEBI" id="CHEBI:16723"/>
        <dbReference type="ChEBI" id="CHEBI:49252"/>
        <dbReference type="EC" id="1.13.11.54"/>
    </reaction>
</comment>
<dbReference type="InterPro" id="IPR004313">
    <property type="entry name" value="ARD"/>
</dbReference>
<keyword evidence="3" id="KW-0533">Nickel</keyword>
<comment type="caution">
    <text evidence="11">The sequence shown here is derived from an EMBL/GenBank/DDBJ whole genome shotgun (WGS) entry which is preliminary data.</text>
</comment>
<dbReference type="Gene3D" id="2.60.120.10">
    <property type="entry name" value="Jelly Rolls"/>
    <property type="match status" value="1"/>
</dbReference>
<keyword evidence="7" id="KW-0560">Oxidoreductase</keyword>
<evidence type="ECO:0000256" key="10">
    <source>
        <dbReference type="ARBA" id="ARBA00039005"/>
    </source>
</evidence>
<evidence type="ECO:0000256" key="3">
    <source>
        <dbReference type="ARBA" id="ARBA00022596"/>
    </source>
</evidence>
<evidence type="ECO:0000313" key="11">
    <source>
        <dbReference type="EMBL" id="KAF6031711.1"/>
    </source>
</evidence>
<keyword evidence="9" id="KW-0486">Methionine biosynthesis</keyword>
<evidence type="ECO:0000256" key="7">
    <source>
        <dbReference type="ARBA" id="ARBA00023002"/>
    </source>
</evidence>
<dbReference type="EC" id="1.13.11.54" evidence="10"/>
<dbReference type="GO" id="GO:0010309">
    <property type="term" value="F:acireductone dioxygenase [iron(II)-requiring] activity"/>
    <property type="evidence" value="ECO:0007669"/>
    <property type="project" value="UniProtKB-EC"/>
</dbReference>
<dbReference type="SUPFAM" id="SSF51182">
    <property type="entry name" value="RmlC-like cupins"/>
    <property type="match status" value="1"/>
</dbReference>
<keyword evidence="4" id="KW-0028">Amino-acid biosynthesis</keyword>
<dbReference type="InterPro" id="IPR011051">
    <property type="entry name" value="RmlC_Cupin_sf"/>
</dbReference>
<dbReference type="OrthoDB" id="1867259at2759"/>
<evidence type="ECO:0000256" key="2">
    <source>
        <dbReference type="ARBA" id="ARBA00001954"/>
    </source>
</evidence>
<dbReference type="PANTHER" id="PTHR23418:SF0">
    <property type="entry name" value="ACIREDUCTONE DIOXYGENASE"/>
    <property type="match status" value="1"/>
</dbReference>
<keyword evidence="5" id="KW-0479">Metal-binding</keyword>
<dbReference type="Proteomes" id="UP000593567">
    <property type="component" value="Unassembled WGS sequence"/>
</dbReference>
<reference evidence="11" key="1">
    <citation type="submission" date="2020-06" db="EMBL/GenBank/DDBJ databases">
        <title>Draft genome of Bugula neritina, a colonial animal packing powerful symbionts and potential medicines.</title>
        <authorList>
            <person name="Rayko M."/>
        </authorList>
    </citation>
    <scope>NUCLEOTIDE SEQUENCE [LARGE SCALE GENOMIC DNA]</scope>
    <source>
        <strain evidence="11">Kwan_BN1</strain>
    </source>
</reference>
<dbReference type="Pfam" id="PF03079">
    <property type="entry name" value="ARD"/>
    <property type="match status" value="1"/>
</dbReference>
<dbReference type="GO" id="GO:0009086">
    <property type="term" value="P:methionine biosynthetic process"/>
    <property type="evidence" value="ECO:0007669"/>
    <property type="project" value="UniProtKB-KW"/>
</dbReference>
<name>A0A7J7K171_BUGNE</name>
<keyword evidence="6" id="KW-0223">Dioxygenase</keyword>
<comment type="cofactor">
    <cofactor evidence="2">
        <name>Fe(2+)</name>
        <dbReference type="ChEBI" id="CHEBI:29033"/>
    </cofactor>
</comment>
<evidence type="ECO:0000256" key="1">
    <source>
        <dbReference type="ARBA" id="ARBA00000428"/>
    </source>
</evidence>
<keyword evidence="8" id="KW-0408">Iron</keyword>
<evidence type="ECO:0000256" key="4">
    <source>
        <dbReference type="ARBA" id="ARBA00022605"/>
    </source>
</evidence>
<dbReference type="GO" id="GO:0046872">
    <property type="term" value="F:metal ion binding"/>
    <property type="evidence" value="ECO:0007669"/>
    <property type="project" value="UniProtKB-KW"/>
</dbReference>
<sequence length="183" mass="20786">MVIATRRVNNEVVDVNAVEEATGVQLWQLSKEDGDVSLQNDFVQRFDVTLTDSIHTNKPLGELSQTEYEEELARFRRPHYHLTDEVRFIKEGSCYFDVRSNKEWFRLLLQVGDVLCIPARLVHSVDLGETKFVKASGYYKAVPGVDSSYVPRYESSVSKSVSGPVEQFNKLNSKNAQIGLKQV</sequence>